<gene>
    <name evidence="1" type="ORF">C725_3008</name>
</gene>
<organism evidence="1 2">
    <name type="scientific">Pacificimonas flava</name>
    <dbReference type="NCBI Taxonomy" id="1234595"/>
    <lineage>
        <taxon>Bacteria</taxon>
        <taxon>Pseudomonadati</taxon>
        <taxon>Pseudomonadota</taxon>
        <taxon>Alphaproteobacteria</taxon>
        <taxon>Sphingomonadales</taxon>
        <taxon>Sphingosinicellaceae</taxon>
        <taxon>Pacificimonas</taxon>
    </lineage>
</organism>
<name>M2S896_9SPHN</name>
<dbReference type="SUPFAM" id="SSF52172">
    <property type="entry name" value="CheY-like"/>
    <property type="match status" value="1"/>
</dbReference>
<evidence type="ECO:0000313" key="1">
    <source>
        <dbReference type="EMBL" id="EMD81620.1"/>
    </source>
</evidence>
<dbReference type="Gene3D" id="3.40.50.2300">
    <property type="match status" value="1"/>
</dbReference>
<sequence length="120" mass="12741">MAYQRPILVYEQDRSVLASLEFALALEGYRVLDGTSAGANPRGAACLIIEQRHGASGGLALLAQLRAGGCNTPTVLMATNPTRSTRKLADAAGVPLIEKPLLNNDLTQALRSVLRQKEAV</sequence>
<accession>M2S896</accession>
<dbReference type="InterPro" id="IPR011006">
    <property type="entry name" value="CheY-like_superfamily"/>
</dbReference>
<comment type="caution">
    <text evidence="1">The sequence shown here is derived from an EMBL/GenBank/DDBJ whole genome shotgun (WGS) entry which is preliminary data.</text>
</comment>
<dbReference type="Proteomes" id="UP000011717">
    <property type="component" value="Unassembled WGS sequence"/>
</dbReference>
<proteinExistence type="predicted"/>
<evidence type="ECO:0000313" key="2">
    <source>
        <dbReference type="Proteomes" id="UP000011717"/>
    </source>
</evidence>
<protein>
    <submittedName>
        <fullName evidence="1">Response regulator receiver protein</fullName>
    </submittedName>
</protein>
<dbReference type="AlphaFoldDB" id="M2S896"/>
<reference evidence="1 2" key="1">
    <citation type="journal article" date="2013" name="Genome Announc.">
        <title>Draft Genome Sequence of Strain JLT2015T, Belonging to the Family Sphingomonadaceae of the Alphaproteobacteria.</title>
        <authorList>
            <person name="Tang K."/>
            <person name="Liu K."/>
            <person name="Li S."/>
            <person name="Jiao N."/>
        </authorList>
    </citation>
    <scope>NUCLEOTIDE SEQUENCE [LARGE SCALE GENOMIC DNA]</scope>
    <source>
        <strain evidence="1 2">JLT2015</strain>
    </source>
</reference>
<keyword evidence="2" id="KW-1185">Reference proteome</keyword>
<dbReference type="EMBL" id="AMRV01000024">
    <property type="protein sequence ID" value="EMD81620.1"/>
    <property type="molecule type" value="Genomic_DNA"/>
</dbReference>
<dbReference type="RefSeq" id="WP_008603971.1">
    <property type="nucleotide sequence ID" value="NZ_AMRV01000024.1"/>
</dbReference>
<dbReference type="OrthoDB" id="8030657at2"/>